<dbReference type="Pfam" id="PF12802">
    <property type="entry name" value="MarR_2"/>
    <property type="match status" value="1"/>
</dbReference>
<dbReference type="EMBL" id="BAAAOP010000007">
    <property type="protein sequence ID" value="GAA2188804.1"/>
    <property type="molecule type" value="Genomic_DNA"/>
</dbReference>
<dbReference type="InterPro" id="IPR036388">
    <property type="entry name" value="WH-like_DNA-bd_sf"/>
</dbReference>
<dbReference type="PRINTS" id="PR00598">
    <property type="entry name" value="HTHMARR"/>
</dbReference>
<evidence type="ECO:0000313" key="5">
    <source>
        <dbReference type="Proteomes" id="UP001501084"/>
    </source>
</evidence>
<evidence type="ECO:0000256" key="2">
    <source>
        <dbReference type="SAM" id="MobiDB-lite"/>
    </source>
</evidence>
<feature type="domain" description="HTH marR-type" evidence="3">
    <location>
        <begin position="41"/>
        <end position="184"/>
    </location>
</feature>
<feature type="coiled-coil region" evidence="1">
    <location>
        <begin position="48"/>
        <end position="78"/>
    </location>
</feature>
<evidence type="ECO:0000313" key="4">
    <source>
        <dbReference type="EMBL" id="GAA2188804.1"/>
    </source>
</evidence>
<dbReference type="InterPro" id="IPR036390">
    <property type="entry name" value="WH_DNA-bd_sf"/>
</dbReference>
<dbReference type="SUPFAM" id="SSF46785">
    <property type="entry name" value="Winged helix' DNA-binding domain"/>
    <property type="match status" value="1"/>
</dbReference>
<protein>
    <submittedName>
        <fullName evidence="4">MarR family transcriptional regulator</fullName>
    </submittedName>
</protein>
<dbReference type="Gene3D" id="1.10.10.10">
    <property type="entry name" value="Winged helix-like DNA-binding domain superfamily/Winged helix DNA-binding domain"/>
    <property type="match status" value="1"/>
</dbReference>
<dbReference type="RefSeq" id="WP_346058178.1">
    <property type="nucleotide sequence ID" value="NZ_BAAAOP010000007.1"/>
</dbReference>
<dbReference type="SMART" id="SM00347">
    <property type="entry name" value="HTH_MARR"/>
    <property type="match status" value="1"/>
</dbReference>
<comment type="caution">
    <text evidence="4">The sequence shown here is derived from an EMBL/GenBank/DDBJ whole genome shotgun (WGS) entry which is preliminary data.</text>
</comment>
<feature type="region of interest" description="Disordered" evidence="2">
    <location>
        <begin position="1"/>
        <end position="24"/>
    </location>
</feature>
<dbReference type="PANTHER" id="PTHR33164">
    <property type="entry name" value="TRANSCRIPTIONAL REGULATOR, MARR FAMILY"/>
    <property type="match status" value="1"/>
</dbReference>
<dbReference type="InterPro" id="IPR039422">
    <property type="entry name" value="MarR/SlyA-like"/>
</dbReference>
<reference evidence="4 5" key="1">
    <citation type="journal article" date="2019" name="Int. J. Syst. Evol. Microbiol.">
        <title>The Global Catalogue of Microorganisms (GCM) 10K type strain sequencing project: providing services to taxonomists for standard genome sequencing and annotation.</title>
        <authorList>
            <consortium name="The Broad Institute Genomics Platform"/>
            <consortium name="The Broad Institute Genome Sequencing Center for Infectious Disease"/>
            <person name="Wu L."/>
            <person name="Ma J."/>
        </authorList>
    </citation>
    <scope>NUCLEOTIDE SEQUENCE [LARGE SCALE GENOMIC DNA]</scope>
    <source>
        <strain evidence="4 5">JCM 14919</strain>
    </source>
</reference>
<keyword evidence="1" id="KW-0175">Coiled coil</keyword>
<gene>
    <name evidence="4" type="ORF">GCM10009786_19290</name>
</gene>
<keyword evidence="5" id="KW-1185">Reference proteome</keyword>
<dbReference type="PANTHER" id="PTHR33164:SF43">
    <property type="entry name" value="HTH-TYPE TRANSCRIPTIONAL REPRESSOR YETL"/>
    <property type="match status" value="1"/>
</dbReference>
<dbReference type="InterPro" id="IPR000835">
    <property type="entry name" value="HTH_MarR-typ"/>
</dbReference>
<name>A0ABN3B6G1_9MICO</name>
<evidence type="ECO:0000256" key="1">
    <source>
        <dbReference type="SAM" id="Coils"/>
    </source>
</evidence>
<evidence type="ECO:0000259" key="3">
    <source>
        <dbReference type="PROSITE" id="PS50995"/>
    </source>
</evidence>
<sequence length="212" mass="23124">MTKNKRSAETDVSGDGGDASALYRMDHSDPKSELVDRTGLSHDDLQQIARLMEALRTLREAEERLSAASLKYMRLSSVDMRALHFLIVAGNTEVLPTPGAIAAHLGISSASTTKLLDRLERGGHISRERHPDDRRALVIRITPETHEAAKRTVGQQQANRFNAAARLTPDEREVVERFLRDMTAEIDVSGIAWAEAAEAGALAETAEGAASE</sequence>
<proteinExistence type="predicted"/>
<organism evidence="4 5">
    <name type="scientific">Leucobacter alluvii</name>
    <dbReference type="NCBI Taxonomy" id="340321"/>
    <lineage>
        <taxon>Bacteria</taxon>
        <taxon>Bacillati</taxon>
        <taxon>Actinomycetota</taxon>
        <taxon>Actinomycetes</taxon>
        <taxon>Micrococcales</taxon>
        <taxon>Microbacteriaceae</taxon>
        <taxon>Leucobacter</taxon>
    </lineage>
</organism>
<accession>A0ABN3B6G1</accession>
<dbReference type="Proteomes" id="UP001501084">
    <property type="component" value="Unassembled WGS sequence"/>
</dbReference>
<dbReference type="PROSITE" id="PS50995">
    <property type="entry name" value="HTH_MARR_2"/>
    <property type="match status" value="1"/>
</dbReference>